<accession>A0A4U6UH58</accession>
<evidence type="ECO:0000256" key="1">
    <source>
        <dbReference type="SAM" id="MobiDB-lite"/>
    </source>
</evidence>
<proteinExistence type="predicted"/>
<evidence type="ECO:0000313" key="2">
    <source>
        <dbReference type="EMBL" id="TKW14722.1"/>
    </source>
</evidence>
<sequence>MVTARAVRDGGARCGSGSLRGMRGGALACGDERGKQLQPQHLACVGVFPVVTQWWEKMPTFPFPYPYPFSFSIPIIRTWD</sequence>
<dbReference type="EMBL" id="CM016556">
    <property type="protein sequence ID" value="TKW14722.1"/>
    <property type="molecule type" value="Genomic_DNA"/>
</dbReference>
<protein>
    <submittedName>
        <fullName evidence="2">Uncharacterized protein</fullName>
    </submittedName>
</protein>
<dbReference type="Proteomes" id="UP000298652">
    <property type="component" value="Chromosome 5"/>
</dbReference>
<feature type="region of interest" description="Disordered" evidence="1">
    <location>
        <begin position="1"/>
        <end position="21"/>
    </location>
</feature>
<organism evidence="2 3">
    <name type="scientific">Setaria viridis</name>
    <name type="common">Green bristlegrass</name>
    <name type="synonym">Setaria italica subsp. viridis</name>
    <dbReference type="NCBI Taxonomy" id="4556"/>
    <lineage>
        <taxon>Eukaryota</taxon>
        <taxon>Viridiplantae</taxon>
        <taxon>Streptophyta</taxon>
        <taxon>Embryophyta</taxon>
        <taxon>Tracheophyta</taxon>
        <taxon>Spermatophyta</taxon>
        <taxon>Magnoliopsida</taxon>
        <taxon>Liliopsida</taxon>
        <taxon>Poales</taxon>
        <taxon>Poaceae</taxon>
        <taxon>PACMAD clade</taxon>
        <taxon>Panicoideae</taxon>
        <taxon>Panicodae</taxon>
        <taxon>Paniceae</taxon>
        <taxon>Cenchrinae</taxon>
        <taxon>Setaria</taxon>
    </lineage>
</organism>
<evidence type="ECO:0000313" key="3">
    <source>
        <dbReference type="Proteomes" id="UP000298652"/>
    </source>
</evidence>
<gene>
    <name evidence="2" type="ORF">SEVIR_5G184901v2</name>
</gene>
<dbReference type="Gramene" id="TKW14722">
    <property type="protein sequence ID" value="TKW14722"/>
    <property type="gene ID" value="SEVIR_5G184901v2"/>
</dbReference>
<name>A0A4U6UH58_SETVI</name>
<reference evidence="2" key="1">
    <citation type="submission" date="2019-03" db="EMBL/GenBank/DDBJ databases">
        <title>WGS assembly of Setaria viridis.</title>
        <authorList>
            <person name="Huang P."/>
            <person name="Jenkins J."/>
            <person name="Grimwood J."/>
            <person name="Barry K."/>
            <person name="Healey A."/>
            <person name="Mamidi S."/>
            <person name="Sreedasyam A."/>
            <person name="Shu S."/>
            <person name="Feldman M."/>
            <person name="Wu J."/>
            <person name="Yu Y."/>
            <person name="Chen C."/>
            <person name="Johnson J."/>
            <person name="Rokhsar D."/>
            <person name="Baxter I."/>
            <person name="Schmutz J."/>
            <person name="Brutnell T."/>
            <person name="Kellogg E."/>
        </authorList>
    </citation>
    <scope>NUCLEOTIDE SEQUENCE [LARGE SCALE GENOMIC DNA]</scope>
</reference>
<feature type="compositionally biased region" description="Basic and acidic residues" evidence="1">
    <location>
        <begin position="1"/>
        <end position="11"/>
    </location>
</feature>
<dbReference type="AlphaFoldDB" id="A0A4U6UH58"/>
<keyword evidence="3" id="KW-1185">Reference proteome</keyword>